<reference evidence="6" key="1">
    <citation type="journal article" date="2022" name="Plant J.">
        <title>Strategies of tolerance reflected in two North American maple genomes.</title>
        <authorList>
            <person name="McEvoy S.L."/>
            <person name="Sezen U.U."/>
            <person name="Trouern-Trend A."/>
            <person name="McMahon S.M."/>
            <person name="Schaberg P.G."/>
            <person name="Yang J."/>
            <person name="Wegrzyn J.L."/>
            <person name="Swenson N.G."/>
        </authorList>
    </citation>
    <scope>NUCLEOTIDE SEQUENCE</scope>
    <source>
        <strain evidence="6">91603</strain>
    </source>
</reference>
<accession>A0AAD5JFG4</accession>
<keyword evidence="3" id="KW-0732">Signal</keyword>
<comment type="caution">
    <text evidence="6">The sequence shown here is derived from an EMBL/GenBank/DDBJ whole genome shotgun (WGS) entry which is preliminary data.</text>
</comment>
<evidence type="ECO:0000256" key="4">
    <source>
        <dbReference type="ARBA" id="ARBA00022801"/>
    </source>
</evidence>
<dbReference type="PANTHER" id="PTHR11010:SF96">
    <property type="entry name" value="LYSOSOMAL PRO-X CARBOXYPEPTIDASE-LIKE ISOFORM X1"/>
    <property type="match status" value="1"/>
</dbReference>
<evidence type="ECO:0000256" key="5">
    <source>
        <dbReference type="ARBA" id="ARBA00023180"/>
    </source>
</evidence>
<dbReference type="Gene3D" id="3.40.50.1820">
    <property type="entry name" value="alpha/beta hydrolase"/>
    <property type="match status" value="1"/>
</dbReference>
<dbReference type="PANTHER" id="PTHR11010">
    <property type="entry name" value="PROTEASE S28 PRO-X CARBOXYPEPTIDASE-RELATED"/>
    <property type="match status" value="1"/>
</dbReference>
<dbReference type="GO" id="GO:0070008">
    <property type="term" value="F:serine-type exopeptidase activity"/>
    <property type="evidence" value="ECO:0007669"/>
    <property type="project" value="InterPro"/>
</dbReference>
<evidence type="ECO:0000313" key="7">
    <source>
        <dbReference type="Proteomes" id="UP001064489"/>
    </source>
</evidence>
<keyword evidence="5" id="KW-0325">Glycoprotein</keyword>
<dbReference type="GO" id="GO:0006508">
    <property type="term" value="P:proteolysis"/>
    <property type="evidence" value="ECO:0007669"/>
    <property type="project" value="UniProtKB-KW"/>
</dbReference>
<reference evidence="6" key="2">
    <citation type="submission" date="2023-02" db="EMBL/GenBank/DDBJ databases">
        <authorList>
            <person name="Swenson N.G."/>
            <person name="Wegrzyn J.L."/>
            <person name="Mcevoy S.L."/>
        </authorList>
    </citation>
    <scope>NUCLEOTIDE SEQUENCE</scope>
    <source>
        <strain evidence="6">91603</strain>
        <tissue evidence="6">Leaf</tissue>
    </source>
</reference>
<comment type="similarity">
    <text evidence="1">Belongs to the peptidase S28 family.</text>
</comment>
<dbReference type="InterPro" id="IPR008758">
    <property type="entry name" value="Peptidase_S28"/>
</dbReference>
<keyword evidence="4" id="KW-0378">Hydrolase</keyword>
<organism evidence="6 7">
    <name type="scientific">Acer negundo</name>
    <name type="common">Box elder</name>
    <dbReference type="NCBI Taxonomy" id="4023"/>
    <lineage>
        <taxon>Eukaryota</taxon>
        <taxon>Viridiplantae</taxon>
        <taxon>Streptophyta</taxon>
        <taxon>Embryophyta</taxon>
        <taxon>Tracheophyta</taxon>
        <taxon>Spermatophyta</taxon>
        <taxon>Magnoliopsida</taxon>
        <taxon>eudicotyledons</taxon>
        <taxon>Gunneridae</taxon>
        <taxon>Pentapetalae</taxon>
        <taxon>rosids</taxon>
        <taxon>malvids</taxon>
        <taxon>Sapindales</taxon>
        <taxon>Sapindaceae</taxon>
        <taxon>Hippocastanoideae</taxon>
        <taxon>Acereae</taxon>
        <taxon>Acer</taxon>
    </lineage>
</organism>
<dbReference type="InterPro" id="IPR029058">
    <property type="entry name" value="AB_hydrolase_fold"/>
</dbReference>
<dbReference type="EMBL" id="JAJSOW010000003">
    <property type="protein sequence ID" value="KAI9196847.1"/>
    <property type="molecule type" value="Genomic_DNA"/>
</dbReference>
<protein>
    <submittedName>
        <fullName evidence="6">Uncharacterized protein</fullName>
    </submittedName>
</protein>
<evidence type="ECO:0000256" key="1">
    <source>
        <dbReference type="ARBA" id="ARBA00011079"/>
    </source>
</evidence>
<gene>
    <name evidence="6" type="ORF">LWI28_027516</name>
</gene>
<dbReference type="Proteomes" id="UP001064489">
    <property type="component" value="Chromosome 1"/>
</dbReference>
<keyword evidence="2" id="KW-0645">Protease</keyword>
<proteinExistence type="inferred from homology"/>
<dbReference type="AlphaFoldDB" id="A0AAD5JFG4"/>
<evidence type="ECO:0000256" key="2">
    <source>
        <dbReference type="ARBA" id="ARBA00022670"/>
    </source>
</evidence>
<sequence>MVIPIGIENNTMFERDPFVLSDFINECRAQYGVSPRSHWVTTYYGGHDIKLILQRFGSNIIFSNGLRDPYSSGGVLENISDSIVAVRTVNGSHCLDILPADKSSDPDWLVKQQVLKRNMSGDVERDVKVDKKMVRMIWEGIPRAVFGEALMVDDVTAKRKRLDKGRVLALIPYGLQCPEKVEVVEDRNAFVVLVEVDKSPVEL</sequence>
<dbReference type="GO" id="GO:0008239">
    <property type="term" value="F:dipeptidyl-peptidase activity"/>
    <property type="evidence" value="ECO:0007669"/>
    <property type="project" value="TreeGrafter"/>
</dbReference>
<keyword evidence="7" id="KW-1185">Reference proteome</keyword>
<evidence type="ECO:0000313" key="6">
    <source>
        <dbReference type="EMBL" id="KAI9196847.1"/>
    </source>
</evidence>
<dbReference type="Pfam" id="PF05577">
    <property type="entry name" value="Peptidase_S28"/>
    <property type="match status" value="1"/>
</dbReference>
<evidence type="ECO:0000256" key="3">
    <source>
        <dbReference type="ARBA" id="ARBA00022729"/>
    </source>
</evidence>
<name>A0AAD5JFG4_ACENE</name>